<evidence type="ECO:0000256" key="1">
    <source>
        <dbReference type="SAM" id="MobiDB-lite"/>
    </source>
</evidence>
<sequence>MRDKERVSTIIDIAENTSNNNEEALSIQDENEGGNEEAEQSTSQIFSTTPVSVPNIWSGIKNKKLTQKKARSSTESASAALMQYILSKKEEEHAEQQNTKKDHIDLFFGSIKTTTISEMKTKAKRRAREVRYGCQGTAGGLVLPLTPFEERILGLLVSELSVEGAQLSEAAVEMIVAEEELFELPVEIASPSGYVPPQPTPSTEPSQNTQNIDSPPAISTRRRPRRVNRGRAGSRVTTAVELHDRQLAKLARQDKTRYTSVATENEVHAVLLEEDNIAIDEELALENPNETNHSSIAITMRKPSNPKRRGHQAVEIAIAVLMKYLLEEEKNEKEKDDIDLFFDTMKATGTNGTHMGLHVILPTWEDEDPRFKNVCFIKPGTFDKAKEIFIGLVAQNIKVTSTSNDDIMMEVESANTSRTLESETEKPLFDIWKQ</sequence>
<dbReference type="Proteomes" id="UP001153709">
    <property type="component" value="Chromosome 9"/>
</dbReference>
<dbReference type="EMBL" id="OU898284">
    <property type="protein sequence ID" value="CAG9840753.1"/>
    <property type="molecule type" value="Genomic_DNA"/>
</dbReference>
<dbReference type="OrthoDB" id="1607513at2759"/>
<name>A0A9N9XIJ6_DIABA</name>
<evidence type="ECO:0000313" key="2">
    <source>
        <dbReference type="EMBL" id="CAG9840753.1"/>
    </source>
</evidence>
<protein>
    <submittedName>
        <fullName evidence="2">Uncharacterized protein</fullName>
    </submittedName>
</protein>
<accession>A0A9N9XIJ6</accession>
<keyword evidence="3" id="KW-1185">Reference proteome</keyword>
<feature type="region of interest" description="Disordered" evidence="1">
    <location>
        <begin position="192"/>
        <end position="235"/>
    </location>
</feature>
<proteinExistence type="predicted"/>
<reference evidence="2" key="1">
    <citation type="submission" date="2022-01" db="EMBL/GenBank/DDBJ databases">
        <authorList>
            <person name="King R."/>
        </authorList>
    </citation>
    <scope>NUCLEOTIDE SEQUENCE</scope>
</reference>
<organism evidence="2 3">
    <name type="scientific">Diabrotica balteata</name>
    <name type="common">Banded cucumber beetle</name>
    <dbReference type="NCBI Taxonomy" id="107213"/>
    <lineage>
        <taxon>Eukaryota</taxon>
        <taxon>Metazoa</taxon>
        <taxon>Ecdysozoa</taxon>
        <taxon>Arthropoda</taxon>
        <taxon>Hexapoda</taxon>
        <taxon>Insecta</taxon>
        <taxon>Pterygota</taxon>
        <taxon>Neoptera</taxon>
        <taxon>Endopterygota</taxon>
        <taxon>Coleoptera</taxon>
        <taxon>Polyphaga</taxon>
        <taxon>Cucujiformia</taxon>
        <taxon>Chrysomeloidea</taxon>
        <taxon>Chrysomelidae</taxon>
        <taxon>Galerucinae</taxon>
        <taxon>Diabroticina</taxon>
        <taxon>Diabroticites</taxon>
        <taxon>Diabrotica</taxon>
    </lineage>
</organism>
<gene>
    <name evidence="2" type="ORF">DIABBA_LOCUS13377</name>
</gene>
<feature type="region of interest" description="Disordered" evidence="1">
    <location>
        <begin position="1"/>
        <end position="45"/>
    </location>
</feature>
<feature type="compositionally biased region" description="Basic residues" evidence="1">
    <location>
        <begin position="220"/>
        <end position="229"/>
    </location>
</feature>
<evidence type="ECO:0000313" key="3">
    <source>
        <dbReference type="Proteomes" id="UP001153709"/>
    </source>
</evidence>
<dbReference type="AlphaFoldDB" id="A0A9N9XIJ6"/>
<feature type="compositionally biased region" description="Acidic residues" evidence="1">
    <location>
        <begin position="29"/>
        <end position="39"/>
    </location>
</feature>